<feature type="transmembrane region" description="Helical" evidence="2">
    <location>
        <begin position="162"/>
        <end position="181"/>
    </location>
</feature>
<feature type="transmembrane region" description="Helical" evidence="2">
    <location>
        <begin position="63"/>
        <end position="82"/>
    </location>
</feature>
<evidence type="ECO:0000313" key="5">
    <source>
        <dbReference type="Proteomes" id="UP000036106"/>
    </source>
</evidence>
<evidence type="ECO:0000313" key="4">
    <source>
        <dbReference type="EMBL" id="AKP67042.1"/>
    </source>
</evidence>
<sequence>MKRQTPLFYRLYYTQLIFNSIVIILYAVEPKNTAYYFLIIFNILGLFIVPRNHNTLWQNSNRVIQIITQASLIPLSFSFIIRMTNGVSDWNNPIMLFLLIVYSFLMYIPYTFVLLTPVKSKVMQIIVAIFSFVYTASSALDLIVESTTISGNDFISTMIDSIFIGAIIFSIMIFIMMYKWGYGFPKSQFNKNANCWVTLSISIFTLWFAMWNAFSGNRNIIQSFFHFNFNNIRITPLNIFGGLEAGIAEELVFRFAVLTIVLNIFYNSRNKFYFATLISSLLFGLLHGMNALAGQSLGNTLIQMIFAFSFGLYLAGIYVYTDMFYLVVIFHALIDTLVFLTTSTQLMSGKVSPVDFLFSLVESAVFIIIGLYLIHQTSIRQTKMKFHLY</sequence>
<dbReference type="Proteomes" id="UP000036106">
    <property type="component" value="Chromosome"/>
</dbReference>
<feature type="transmembrane region" description="Helical" evidence="2">
    <location>
        <begin position="272"/>
        <end position="289"/>
    </location>
</feature>
<keyword evidence="2" id="KW-0472">Membrane</keyword>
<feature type="transmembrane region" description="Helical" evidence="2">
    <location>
        <begin position="94"/>
        <end position="115"/>
    </location>
</feature>
<dbReference type="RefSeq" id="WP_048704088.1">
    <property type="nucleotide sequence ID" value="NZ_CP012034.1"/>
</dbReference>
<feature type="domain" description="CAAX prenyl protease 2/Lysostaphin resistance protein A-like" evidence="3">
    <location>
        <begin position="239"/>
        <end position="336"/>
    </location>
</feature>
<dbReference type="STRING" id="1007676.ABM34_05465"/>
<accession>A0A0H4QGI6</accession>
<dbReference type="KEGG" id="lgn:ABM34_05465"/>
<reference evidence="5" key="1">
    <citation type="submission" date="2015-07" db="EMBL/GenBank/DDBJ databases">
        <title>Lactobacillus ginsenosidimutans/EMML 3141/ whole genome sequencing.</title>
        <authorList>
            <person name="Kim M.K."/>
            <person name="Im W.-T."/>
            <person name="Srinivasan S."/>
            <person name="Lee J.-J."/>
        </authorList>
    </citation>
    <scope>NUCLEOTIDE SEQUENCE [LARGE SCALE GENOMIC DNA]</scope>
    <source>
        <strain evidence="5">EMML 3041</strain>
    </source>
</reference>
<dbReference type="InterPro" id="IPR003675">
    <property type="entry name" value="Rce1/LyrA-like_dom"/>
</dbReference>
<feature type="transmembrane region" description="Helical" evidence="2">
    <location>
        <begin position="34"/>
        <end position="51"/>
    </location>
</feature>
<feature type="transmembrane region" description="Helical" evidence="2">
    <location>
        <begin position="193"/>
        <end position="214"/>
    </location>
</feature>
<dbReference type="GO" id="GO:0080120">
    <property type="term" value="P:CAAX-box protein maturation"/>
    <property type="evidence" value="ECO:0007669"/>
    <property type="project" value="UniProtKB-ARBA"/>
</dbReference>
<keyword evidence="2" id="KW-0812">Transmembrane</keyword>
<dbReference type="Pfam" id="PF02517">
    <property type="entry name" value="Rce1-like"/>
    <property type="match status" value="1"/>
</dbReference>
<dbReference type="EMBL" id="CP012034">
    <property type="protein sequence ID" value="AKP67042.1"/>
    <property type="molecule type" value="Genomic_DNA"/>
</dbReference>
<dbReference type="OrthoDB" id="2319903at2"/>
<feature type="transmembrane region" description="Helical" evidence="2">
    <location>
        <begin position="324"/>
        <end position="344"/>
    </location>
</feature>
<feature type="transmembrane region" description="Helical" evidence="2">
    <location>
        <begin position="245"/>
        <end position="265"/>
    </location>
</feature>
<organism evidence="4 5">
    <name type="scientific">Companilactobacillus ginsenosidimutans</name>
    <dbReference type="NCBI Taxonomy" id="1007676"/>
    <lineage>
        <taxon>Bacteria</taxon>
        <taxon>Bacillati</taxon>
        <taxon>Bacillota</taxon>
        <taxon>Bacilli</taxon>
        <taxon>Lactobacillales</taxon>
        <taxon>Lactobacillaceae</taxon>
        <taxon>Companilactobacillus</taxon>
    </lineage>
</organism>
<evidence type="ECO:0000256" key="1">
    <source>
        <dbReference type="ARBA" id="ARBA00009067"/>
    </source>
</evidence>
<feature type="transmembrane region" description="Helical" evidence="2">
    <location>
        <begin position="301"/>
        <end position="319"/>
    </location>
</feature>
<keyword evidence="5" id="KW-1185">Reference proteome</keyword>
<feature type="transmembrane region" description="Helical" evidence="2">
    <location>
        <begin position="7"/>
        <end position="28"/>
    </location>
</feature>
<protein>
    <recommendedName>
        <fullName evidence="3">CAAX prenyl protease 2/Lysostaphin resistance protein A-like domain-containing protein</fullName>
    </recommendedName>
</protein>
<feature type="transmembrane region" description="Helical" evidence="2">
    <location>
        <begin position="356"/>
        <end position="374"/>
    </location>
</feature>
<name>A0A0H4QGI6_9LACO</name>
<dbReference type="AlphaFoldDB" id="A0A0H4QGI6"/>
<evidence type="ECO:0000256" key="2">
    <source>
        <dbReference type="SAM" id="Phobius"/>
    </source>
</evidence>
<comment type="similarity">
    <text evidence="1">Belongs to the UPF0177 family.</text>
</comment>
<dbReference type="PATRIC" id="fig|1007676.4.peg.1087"/>
<keyword evidence="2" id="KW-1133">Transmembrane helix</keyword>
<proteinExistence type="inferred from homology"/>
<dbReference type="GO" id="GO:0004175">
    <property type="term" value="F:endopeptidase activity"/>
    <property type="evidence" value="ECO:0007669"/>
    <property type="project" value="UniProtKB-ARBA"/>
</dbReference>
<feature type="transmembrane region" description="Helical" evidence="2">
    <location>
        <begin position="122"/>
        <end position="142"/>
    </location>
</feature>
<gene>
    <name evidence="4" type="ORF">ABM34_05465</name>
</gene>
<evidence type="ECO:0000259" key="3">
    <source>
        <dbReference type="Pfam" id="PF02517"/>
    </source>
</evidence>